<keyword evidence="1" id="KW-1185">Reference proteome</keyword>
<name>A0A915E5K8_9BILA</name>
<evidence type="ECO:0000313" key="2">
    <source>
        <dbReference type="WBParaSite" id="jg3081"/>
    </source>
</evidence>
<sequence length="88" mass="10015">MELPLLHLLLLYTNQLYLNVLNFGQIEEYLVLGVAAGSDFQAAHFLALLLFIAQSQVPVLLGRQLMHLSKAIRLQQFLHPNSQMLQDE</sequence>
<proteinExistence type="predicted"/>
<evidence type="ECO:0000313" key="1">
    <source>
        <dbReference type="Proteomes" id="UP000887574"/>
    </source>
</evidence>
<dbReference type="Proteomes" id="UP000887574">
    <property type="component" value="Unplaced"/>
</dbReference>
<accession>A0A915E5K8</accession>
<protein>
    <submittedName>
        <fullName evidence="2">Uncharacterized protein</fullName>
    </submittedName>
</protein>
<organism evidence="1 2">
    <name type="scientific">Ditylenchus dipsaci</name>
    <dbReference type="NCBI Taxonomy" id="166011"/>
    <lineage>
        <taxon>Eukaryota</taxon>
        <taxon>Metazoa</taxon>
        <taxon>Ecdysozoa</taxon>
        <taxon>Nematoda</taxon>
        <taxon>Chromadorea</taxon>
        <taxon>Rhabditida</taxon>
        <taxon>Tylenchina</taxon>
        <taxon>Tylenchomorpha</taxon>
        <taxon>Sphaerularioidea</taxon>
        <taxon>Anguinidae</taxon>
        <taxon>Anguininae</taxon>
        <taxon>Ditylenchus</taxon>
    </lineage>
</organism>
<dbReference type="AlphaFoldDB" id="A0A915E5K8"/>
<dbReference type="WBParaSite" id="jg3081">
    <property type="protein sequence ID" value="jg3081"/>
    <property type="gene ID" value="jg3081"/>
</dbReference>
<reference evidence="2" key="1">
    <citation type="submission" date="2022-11" db="UniProtKB">
        <authorList>
            <consortium name="WormBaseParasite"/>
        </authorList>
    </citation>
    <scope>IDENTIFICATION</scope>
</reference>